<feature type="region of interest" description="Disordered" evidence="1">
    <location>
        <begin position="13"/>
        <end position="35"/>
    </location>
</feature>
<keyword evidence="3" id="KW-1185">Reference proteome</keyword>
<feature type="compositionally biased region" description="Low complexity" evidence="1">
    <location>
        <begin position="13"/>
        <end position="26"/>
    </location>
</feature>
<evidence type="ECO:0000313" key="3">
    <source>
        <dbReference type="Proteomes" id="UP000703269"/>
    </source>
</evidence>
<name>A0A9P3G8G8_9APHY</name>
<reference evidence="2 3" key="1">
    <citation type="submission" date="2021-08" db="EMBL/GenBank/DDBJ databases">
        <title>Draft Genome Sequence of Phanerochaete sordida strain YK-624.</title>
        <authorList>
            <person name="Mori T."/>
            <person name="Dohra H."/>
            <person name="Suzuki T."/>
            <person name="Kawagishi H."/>
            <person name="Hirai H."/>
        </authorList>
    </citation>
    <scope>NUCLEOTIDE SEQUENCE [LARGE SCALE GENOMIC DNA]</scope>
    <source>
        <strain evidence="2 3">YK-624</strain>
    </source>
</reference>
<dbReference type="AlphaFoldDB" id="A0A9P3G8G8"/>
<feature type="compositionally biased region" description="Polar residues" evidence="1">
    <location>
        <begin position="213"/>
        <end position="234"/>
    </location>
</feature>
<protein>
    <submittedName>
        <fullName evidence="2">Uncharacterized protein</fullName>
    </submittedName>
</protein>
<feature type="compositionally biased region" description="Low complexity" evidence="1">
    <location>
        <begin position="400"/>
        <end position="430"/>
    </location>
</feature>
<feature type="region of interest" description="Disordered" evidence="1">
    <location>
        <begin position="475"/>
        <end position="654"/>
    </location>
</feature>
<accession>A0A9P3G8G8</accession>
<organism evidence="2 3">
    <name type="scientific">Phanerochaete sordida</name>
    <dbReference type="NCBI Taxonomy" id="48140"/>
    <lineage>
        <taxon>Eukaryota</taxon>
        <taxon>Fungi</taxon>
        <taxon>Dikarya</taxon>
        <taxon>Basidiomycota</taxon>
        <taxon>Agaricomycotina</taxon>
        <taxon>Agaricomycetes</taxon>
        <taxon>Polyporales</taxon>
        <taxon>Phanerochaetaceae</taxon>
        <taxon>Phanerochaete</taxon>
    </lineage>
</organism>
<dbReference type="Proteomes" id="UP000703269">
    <property type="component" value="Unassembled WGS sequence"/>
</dbReference>
<feature type="compositionally biased region" description="Low complexity" evidence="1">
    <location>
        <begin position="326"/>
        <end position="336"/>
    </location>
</feature>
<feature type="compositionally biased region" description="Basic and acidic residues" evidence="1">
    <location>
        <begin position="508"/>
        <end position="518"/>
    </location>
</feature>
<feature type="region of interest" description="Disordered" evidence="1">
    <location>
        <begin position="145"/>
        <end position="275"/>
    </location>
</feature>
<gene>
    <name evidence="2" type="ORF">PsYK624_063590</name>
</gene>
<feature type="compositionally biased region" description="Acidic residues" evidence="1">
    <location>
        <begin position="632"/>
        <end position="641"/>
    </location>
</feature>
<feature type="compositionally biased region" description="Pro residues" evidence="1">
    <location>
        <begin position="579"/>
        <end position="589"/>
    </location>
</feature>
<feature type="region of interest" description="Disordered" evidence="1">
    <location>
        <begin position="302"/>
        <end position="449"/>
    </location>
</feature>
<feature type="compositionally biased region" description="Polar residues" evidence="1">
    <location>
        <begin position="146"/>
        <end position="159"/>
    </location>
</feature>
<feature type="compositionally biased region" description="Polar residues" evidence="1">
    <location>
        <begin position="365"/>
        <end position="382"/>
    </location>
</feature>
<feature type="compositionally biased region" description="Low complexity" evidence="1">
    <location>
        <begin position="590"/>
        <end position="600"/>
    </location>
</feature>
<feature type="compositionally biased region" description="Low complexity" evidence="1">
    <location>
        <begin position="551"/>
        <end position="576"/>
    </location>
</feature>
<evidence type="ECO:0000256" key="1">
    <source>
        <dbReference type="SAM" id="MobiDB-lite"/>
    </source>
</evidence>
<dbReference type="EMBL" id="BPQB01000015">
    <property type="protein sequence ID" value="GJE90231.1"/>
    <property type="molecule type" value="Genomic_DNA"/>
</dbReference>
<sequence>MSEWLHLVADDALSTPSSLSSLPSTPELEQNAQNDALARQDAVKPNKFGTTDQTCASPGCDWTVDPTRPSSLCVVCEQKKHSDEERARLKHILGARSKGSAKPTCAICARTVVLPPIMRPVQFIICTICEAKMASANAVAGLAKSSVRSSPSNPNQAADPSSRPLAVSRANGRPAGTLIEMKSSSASDNTQRDPPLTIKLPKLHKPADKPKKPSTTRPTAGASTSSTNGQQSAKAQARHRASAMDPSAKAPLKRKASLKGPGADDRRPIANAMAPPPAVGSFLSALLLRWEATEKAIDSLSKTPHFNDRGEYIVPPAPSPFKISKEATSPSSSRSADSLEHVLSSPEEAPLSLRRQLAKARASADLSSAPNTLNNPTSTSGLHTIPAIAMETRVDDSQRPRLTLRLPSRSSFNKAKKSSAPSASHDPSSSEQGAAASPATSSQSRPCRREGCAAVLDPTHPWIFCADCLNSRETKTLSPAEPQAWSSLATVPSAPRRQSEPNVTGWAEIKEDRKRRLSEPSVLSAMGKLDGAREKPKKLRQSALPTPPPSSRQSSPVTAAHASSTSSSPQFASSFVEKPPTPLSPPSSPELPLAFASSSAPPTPLAPRYARKEDVEEQLWDSDLSDLTPLESSDDDSEAEQDGAARGRDAAAPTGSCVPGVKGYVCVRSKCQNLLPQQSRWKMCHTCRLRFRELSRERQQRLFTHAAAADLGVDPSRACALRTCKALLPPEARYKWKLCEACRTRTRRQSRKRRYGEVGLASDEDGEDAELLARLERRKGRVAFKKLRLTFKGATVASVEAQKRARVAISVLVPDDAVRFPPYQSLQRMLAELRGRLLGFVTVTTRYLRFKLQQQAAPPAAGGALDDVQPALFAFEGEFSEIADPTGGEVGSRIEQVQGDVGRALGMAFALAGYDVQPDGTIVGQYTCVHEVLVPMPLAAKPGPAALTAATSGSPSQVAPGQGEDQQENFVFDVIAKHMQGELRVSVLWDRSHKYFPGLRTIVQFKLFG</sequence>
<proteinExistence type="predicted"/>
<evidence type="ECO:0000313" key="2">
    <source>
        <dbReference type="EMBL" id="GJE90231.1"/>
    </source>
</evidence>
<comment type="caution">
    <text evidence="2">The sequence shown here is derived from an EMBL/GenBank/DDBJ whole genome shotgun (WGS) entry which is preliminary data.</text>
</comment>
<feature type="compositionally biased region" description="Acidic residues" evidence="1">
    <location>
        <begin position="615"/>
        <end position="624"/>
    </location>
</feature>
<dbReference type="OrthoDB" id="3266602at2759"/>